<evidence type="ECO:0000313" key="16">
    <source>
        <dbReference type="EMBL" id="PFX33361.1"/>
    </source>
</evidence>
<dbReference type="GO" id="GO:0008061">
    <property type="term" value="F:chitin binding"/>
    <property type="evidence" value="ECO:0007669"/>
    <property type="project" value="InterPro"/>
</dbReference>
<dbReference type="Gene3D" id="1.10.510.10">
    <property type="entry name" value="Transferase(Phosphotransferase) domain 1"/>
    <property type="match status" value="1"/>
</dbReference>
<dbReference type="InterPro" id="IPR011009">
    <property type="entry name" value="Kinase-like_dom_sf"/>
</dbReference>
<evidence type="ECO:0000256" key="5">
    <source>
        <dbReference type="ARBA" id="ARBA00023136"/>
    </source>
</evidence>
<dbReference type="Gene3D" id="3.30.200.20">
    <property type="entry name" value="Phosphorylase Kinase, domain 1"/>
    <property type="match status" value="1"/>
</dbReference>
<evidence type="ECO:0000256" key="9">
    <source>
        <dbReference type="ARBA" id="ARBA00023319"/>
    </source>
</evidence>
<dbReference type="GO" id="GO:0005524">
    <property type="term" value="F:ATP binding"/>
    <property type="evidence" value="ECO:0007669"/>
    <property type="project" value="InterPro"/>
</dbReference>
<dbReference type="InterPro" id="IPR008266">
    <property type="entry name" value="Tyr_kinase_AS"/>
</dbReference>
<dbReference type="GO" id="GO:0005886">
    <property type="term" value="C:plasma membrane"/>
    <property type="evidence" value="ECO:0007669"/>
    <property type="project" value="TreeGrafter"/>
</dbReference>
<accession>A0A2B4STZ6</accession>
<comment type="subcellular location">
    <subcellularLocation>
        <location evidence="1">Membrane</location>
        <topology evidence="1">Single-pass membrane protein</topology>
    </subcellularLocation>
</comment>
<feature type="domain" description="Chitin-binding type-2" evidence="15">
    <location>
        <begin position="514"/>
        <end position="559"/>
    </location>
</feature>
<dbReference type="InterPro" id="IPR000719">
    <property type="entry name" value="Prot_kinase_dom"/>
</dbReference>
<dbReference type="EMBL" id="LSMT01000012">
    <property type="protein sequence ID" value="PFX33361.1"/>
    <property type="molecule type" value="Genomic_DNA"/>
</dbReference>
<dbReference type="InterPro" id="IPR029063">
    <property type="entry name" value="SAM-dependent_MTases_sf"/>
</dbReference>
<protein>
    <recommendedName>
        <fullName evidence="2">receptor protein-tyrosine kinase</fullName>
        <ecNumber evidence="2">2.7.10.1</ecNumber>
    </recommendedName>
</protein>
<dbReference type="CDD" id="cd00192">
    <property type="entry name" value="PTKc"/>
    <property type="match status" value="1"/>
</dbReference>
<evidence type="ECO:0000256" key="2">
    <source>
        <dbReference type="ARBA" id="ARBA00011902"/>
    </source>
</evidence>
<dbReference type="Proteomes" id="UP000225706">
    <property type="component" value="Unassembled WGS sequence"/>
</dbReference>
<dbReference type="OrthoDB" id="5959645at2759"/>
<dbReference type="InterPro" id="IPR003599">
    <property type="entry name" value="Ig_sub"/>
</dbReference>
<keyword evidence="9" id="KW-0393">Immunoglobulin domain</keyword>
<dbReference type="GO" id="GO:0005576">
    <property type="term" value="C:extracellular region"/>
    <property type="evidence" value="ECO:0007669"/>
    <property type="project" value="InterPro"/>
</dbReference>
<keyword evidence="4 12" id="KW-1133">Transmembrane helix</keyword>
<evidence type="ECO:0000256" key="1">
    <source>
        <dbReference type="ARBA" id="ARBA00004167"/>
    </source>
</evidence>
<gene>
    <name evidence="16" type="primary">fgfr1a</name>
    <name evidence="16" type="ORF">AWC38_SpisGene1714</name>
</gene>
<dbReference type="InterPro" id="IPR013783">
    <property type="entry name" value="Ig-like_fold"/>
</dbReference>
<dbReference type="Gene3D" id="3.40.50.150">
    <property type="entry name" value="Vaccinia Virus protein VP39"/>
    <property type="match status" value="1"/>
</dbReference>
<dbReference type="InterPro" id="IPR002557">
    <property type="entry name" value="Chitin-bd_dom"/>
</dbReference>
<dbReference type="CDD" id="cd00096">
    <property type="entry name" value="Ig"/>
    <property type="match status" value="4"/>
</dbReference>
<dbReference type="InterPro" id="IPR036179">
    <property type="entry name" value="Ig-like_dom_sf"/>
</dbReference>
<dbReference type="CDD" id="cd12087">
    <property type="entry name" value="TM_EGFR-like"/>
    <property type="match status" value="1"/>
</dbReference>
<dbReference type="SMART" id="SM00409">
    <property type="entry name" value="IG"/>
    <property type="match status" value="9"/>
</dbReference>
<evidence type="ECO:0000313" key="17">
    <source>
        <dbReference type="Proteomes" id="UP000225706"/>
    </source>
</evidence>
<feature type="domain" description="Protein kinase" evidence="13">
    <location>
        <begin position="1569"/>
        <end position="1879"/>
    </location>
</feature>
<dbReference type="GO" id="GO:0007169">
    <property type="term" value="P:cell surface receptor protein tyrosine kinase signaling pathway"/>
    <property type="evidence" value="ECO:0007669"/>
    <property type="project" value="TreeGrafter"/>
</dbReference>
<feature type="region of interest" description="Disordered" evidence="11">
    <location>
        <begin position="1893"/>
        <end position="1916"/>
    </location>
</feature>
<organism evidence="16 17">
    <name type="scientific">Stylophora pistillata</name>
    <name type="common">Smooth cauliflower coral</name>
    <dbReference type="NCBI Taxonomy" id="50429"/>
    <lineage>
        <taxon>Eukaryota</taxon>
        <taxon>Metazoa</taxon>
        <taxon>Cnidaria</taxon>
        <taxon>Anthozoa</taxon>
        <taxon>Hexacorallia</taxon>
        <taxon>Scleractinia</taxon>
        <taxon>Astrocoeniina</taxon>
        <taxon>Pocilloporidae</taxon>
        <taxon>Stylophora</taxon>
    </lineage>
</organism>
<dbReference type="InterPro" id="IPR003598">
    <property type="entry name" value="Ig_sub2"/>
</dbReference>
<dbReference type="SUPFAM" id="SSF48726">
    <property type="entry name" value="Immunoglobulin"/>
    <property type="match status" value="8"/>
</dbReference>
<comment type="caution">
    <text evidence="16">The sequence shown here is derived from an EMBL/GenBank/DDBJ whole genome shotgun (WGS) entry which is preliminary data.</text>
</comment>
<comment type="catalytic activity">
    <reaction evidence="10">
        <text>L-tyrosyl-[protein] + ATP = O-phospho-L-tyrosyl-[protein] + ADP + H(+)</text>
        <dbReference type="Rhea" id="RHEA:10596"/>
        <dbReference type="Rhea" id="RHEA-COMP:10136"/>
        <dbReference type="Rhea" id="RHEA-COMP:20101"/>
        <dbReference type="ChEBI" id="CHEBI:15378"/>
        <dbReference type="ChEBI" id="CHEBI:30616"/>
        <dbReference type="ChEBI" id="CHEBI:46858"/>
        <dbReference type="ChEBI" id="CHEBI:61978"/>
        <dbReference type="ChEBI" id="CHEBI:456216"/>
        <dbReference type="EC" id="2.7.10.1"/>
    </reaction>
</comment>
<dbReference type="GO" id="GO:0008757">
    <property type="term" value="F:S-adenosylmethionine-dependent methyltransferase activity"/>
    <property type="evidence" value="ECO:0007669"/>
    <property type="project" value="InterPro"/>
</dbReference>
<feature type="domain" description="Ig-like" evidence="14">
    <location>
        <begin position="1391"/>
        <end position="1476"/>
    </location>
</feature>
<feature type="domain" description="Ig-like" evidence="14">
    <location>
        <begin position="1189"/>
        <end position="1271"/>
    </location>
</feature>
<sequence length="1977" mass="223176">MPKENSSSDFSVSGKFERRLDDHYRSVADKFDYFYEEYYEGNIPVLIECLDLQPHHNVADIGSGTGFIAEKLYEKCKLTKPIWCVDPSPEMQEKARKRHGTYPILKTAEEFFSLSEINHCFDRVLATGAAHHFADPVAVYESILRSLRPGGIFIKVNTIDTGYPCFESAKRVEEVAVESGIQKRKLLRKLDVNANVRVSEKEFNYPISMTKSKLYEMFRYMSMLHQLTDEQIEEGIKELEDGPFKTVKDSDYISYTQVIHYKVAVLITDGDLDGIERALALECIRACLVNSIFMEHFTDERSRLTTCYFLHFFPGLLGGSLQHKGKINFYRTVPEGSSVDLSCELNDPTVDVRLWQMLPSGAMFTPRKGVAKYGQLFTLQGVSNKMQGLYLCRVRSRRFSKNIGRIVVTPRLQDPPRPNVTARYQGVVVHRNKYLTCTAKGKTISSVQWYKNARPLSMLHQEVRRRYDIAKEEIWINTLLLKNVTKTQGGWYECRAFITAQKFGFWSTHTKLNVLECPEPNGKFADPQSITGYLVCSGGKSTRMNCSKGLVWRDVKNMCGTPAKALQWESKHSFQQKDLTVGDSVIISCRMNDPRIRVKLKQKLSSGMIKERMADGCRVSRVGQTFVIHAVDFHDAGIYLCEAPSAFISRKQEVYLMIKPAPSSTIFTGHRNLFASYGSSVDLNCGAEHIYQPMIFLEIIRTDGIIQLTPDSRRIFLTSRTVTIHGMERTMRGKVICRVISSCDQAQEDVDLGFLLPIPLRGKRPVPELSQQLSEVKEGDNLIITCSASGKESRDIAWFKNKTPVAEKNVLTSGFRSELKLYNVSSSDAGDYECRIMDFGVGYFTKTATVKVKGSTETMPTALTTATYPSASLEVPSPITIIPYQTVDINCSMFQADIELKLWHETTPGFLTERIPDGIFLIRRNNTFRIIQGRQSDEGKYYCQNAGFRKIQVAILTFPDKNPPKIINFTTRASVNASQNVRLFCETEGTPFFANIKWFRNGHLIGSCTGDPQRNKTCFLHRLQGKYSISRRGSGAELVIKKAFHPFDSGIFTCVAINSAGTDNKTVTLDIHEKPLLNKKNHTDFLVLSFGDATTIQSTALRGHPVPHFKWFQQPIRICNSGCKPDARKWRRVPRHAIDPSEKVPSRISSLFLPPAKSGYFFRCIAENSLGHDDAVFSVHRVDREAVLPEIVPSSTLLVDELSSFTISCKANLGDFEYLEWKKRDSTQMTSTISTRNRHNTSTTLSIRHAQLGDAGDYLCYGWTANETKISVITVFVAELVVPVVSLLNQTIQEEKVDSTTLKCIIASGYPPPNVTWYKDGAQLRPLSLGSVDDCRINGFHYIENDRPPFTKDLLICKPNHAENTGIYRCEAENIKGKDASEAFLNVLAHPKISNMVDDSLAKELGEKVNVSCEVTGNPPPSVKWVKRTPQGHHVPVVNRGKENHTLLIKSLQQQHYGVYMCMAKNKFGNDSVVLSVVQLGPVGTIRNLRHHSKIPFIAAIVVGVALFLLLSVIAAIFYRRRQIYGGFYICTTPPLPDMIPRLDSSIPLIEQVHKLPLDKRWEFPRERLRFCKVLGSGAFGEVYLAEAEGNIISDGTSAVNSHKRHRLSTLKDSRRESSISQSHGPVKVAVKTLKEGAEESEHKDLISELKILIHIGSHKNIVNLLAACTKGRYSDFCLIIEYCPYGNMLIFLRNRREIYDPTCLPPTEDPDKQFSLTELMSAAFQVARAMEFLVSRKCVHRDLAARNVLIGENYVVKVADFGLARDVYRDDKYIKVSPGLVPVKWMAIESLVDRVYSEQSDVWSFGIFLWELFTLGGNPYPSISPTEIYQYIKDGNRMERPLECPEEMYALMTDCWTEKPEDRPNFTALVQRLDHVIESNSAAMGREGYLELEDEPTSPNEEMDEDGYLKPTEISPLGYKSAPLNGNVNVDSNKDLSGVNSYWTSEPKSKDLHCERYIDLGFKPTISSNDLAETVL</sequence>
<feature type="domain" description="Ig-like" evidence="14">
    <location>
        <begin position="767"/>
        <end position="851"/>
    </location>
</feature>
<keyword evidence="3 12" id="KW-0812">Transmembrane</keyword>
<evidence type="ECO:0000256" key="6">
    <source>
        <dbReference type="ARBA" id="ARBA00023157"/>
    </source>
</evidence>
<dbReference type="PRINTS" id="PR00109">
    <property type="entry name" value="TYRKINASE"/>
</dbReference>
<dbReference type="PANTHER" id="PTHR24416">
    <property type="entry name" value="TYROSINE-PROTEIN KINASE RECEPTOR"/>
    <property type="match status" value="1"/>
</dbReference>
<keyword evidence="17" id="KW-1185">Reference proteome</keyword>
<evidence type="ECO:0000259" key="13">
    <source>
        <dbReference type="PROSITE" id="PS50011"/>
    </source>
</evidence>
<dbReference type="SUPFAM" id="SSF57625">
    <property type="entry name" value="Invertebrate chitin-binding proteins"/>
    <property type="match status" value="1"/>
</dbReference>
<dbReference type="InterPro" id="IPR050122">
    <property type="entry name" value="RTK"/>
</dbReference>
<evidence type="ECO:0000256" key="10">
    <source>
        <dbReference type="ARBA" id="ARBA00051243"/>
    </source>
</evidence>
<dbReference type="InterPro" id="IPR036508">
    <property type="entry name" value="Chitin-bd_dom_sf"/>
</dbReference>
<dbReference type="InterPro" id="IPR013151">
    <property type="entry name" value="Immunoglobulin_dom"/>
</dbReference>
<dbReference type="CDD" id="cd02440">
    <property type="entry name" value="AdoMet_MTases"/>
    <property type="match status" value="1"/>
</dbReference>
<feature type="domain" description="Ig-like" evidence="14">
    <location>
        <begin position="964"/>
        <end position="1068"/>
    </location>
</feature>
<dbReference type="SMART" id="SM00408">
    <property type="entry name" value="IGc2"/>
    <property type="match status" value="8"/>
</dbReference>
<dbReference type="EC" id="2.7.10.1" evidence="2"/>
<dbReference type="PROSITE" id="PS50011">
    <property type="entry name" value="PROTEIN_KINASE_DOM"/>
    <property type="match status" value="1"/>
</dbReference>
<dbReference type="Gene3D" id="2.60.40.10">
    <property type="entry name" value="Immunoglobulins"/>
    <property type="match status" value="7"/>
</dbReference>
<evidence type="ECO:0000256" key="8">
    <source>
        <dbReference type="ARBA" id="ARBA00023180"/>
    </source>
</evidence>
<dbReference type="Gene3D" id="2.170.140.10">
    <property type="entry name" value="Chitin binding domain"/>
    <property type="match status" value="1"/>
</dbReference>
<feature type="transmembrane region" description="Helical" evidence="12">
    <location>
        <begin position="1497"/>
        <end position="1519"/>
    </location>
</feature>
<dbReference type="Pfam" id="PF07714">
    <property type="entry name" value="PK_Tyr_Ser-Thr"/>
    <property type="match status" value="1"/>
</dbReference>
<dbReference type="InterPro" id="IPR001245">
    <property type="entry name" value="Ser-Thr/Tyr_kinase_cat_dom"/>
</dbReference>
<feature type="domain" description="Ig-like" evidence="14">
    <location>
        <begin position="1283"/>
        <end position="1386"/>
    </location>
</feature>
<keyword evidence="6" id="KW-1015">Disulfide bond</keyword>
<dbReference type="SMART" id="SM00494">
    <property type="entry name" value="ChtBD2"/>
    <property type="match status" value="1"/>
</dbReference>
<dbReference type="PROSITE" id="PS50835">
    <property type="entry name" value="IG_LIKE"/>
    <property type="match status" value="7"/>
</dbReference>
<keyword evidence="7 16" id="KW-0675">Receptor</keyword>
<keyword evidence="8" id="KW-0325">Glycoprotein</keyword>
<dbReference type="STRING" id="50429.A0A2B4STZ6"/>
<evidence type="ECO:0000259" key="14">
    <source>
        <dbReference type="PROSITE" id="PS50835"/>
    </source>
</evidence>
<dbReference type="InterPro" id="IPR020635">
    <property type="entry name" value="Tyr_kinase_cat_dom"/>
</dbReference>
<proteinExistence type="predicted"/>
<dbReference type="Pfam" id="PF00047">
    <property type="entry name" value="ig"/>
    <property type="match status" value="1"/>
</dbReference>
<dbReference type="InterPro" id="IPR013098">
    <property type="entry name" value="Ig_I-set"/>
</dbReference>
<evidence type="ECO:0000259" key="15">
    <source>
        <dbReference type="PROSITE" id="PS50940"/>
    </source>
</evidence>
<evidence type="ECO:0000256" key="3">
    <source>
        <dbReference type="ARBA" id="ARBA00022692"/>
    </source>
</evidence>
<reference evidence="17" key="1">
    <citation type="journal article" date="2017" name="bioRxiv">
        <title>Comparative analysis of the genomes of Stylophora pistillata and Acropora digitifera provides evidence for extensive differences between species of corals.</title>
        <authorList>
            <person name="Voolstra C.R."/>
            <person name="Li Y."/>
            <person name="Liew Y.J."/>
            <person name="Baumgarten S."/>
            <person name="Zoccola D."/>
            <person name="Flot J.-F."/>
            <person name="Tambutte S."/>
            <person name="Allemand D."/>
            <person name="Aranda M."/>
        </authorList>
    </citation>
    <scope>NUCLEOTIDE SEQUENCE [LARGE SCALE GENOMIC DNA]</scope>
</reference>
<dbReference type="Pfam" id="PF13927">
    <property type="entry name" value="Ig_3"/>
    <property type="match status" value="3"/>
</dbReference>
<dbReference type="FunFam" id="1.10.510.10:FF:000462">
    <property type="entry name" value="Receptor tyrosine kinase"/>
    <property type="match status" value="1"/>
</dbReference>
<dbReference type="PROSITE" id="PS00109">
    <property type="entry name" value="PROTEIN_KINASE_TYR"/>
    <property type="match status" value="1"/>
</dbReference>
<dbReference type="PANTHER" id="PTHR24416:SF600">
    <property type="entry name" value="PDGF- AND VEGF-RECEPTOR RELATED, ISOFORM J"/>
    <property type="match status" value="1"/>
</dbReference>
<name>A0A2B4STZ6_STYPI</name>
<dbReference type="InterPro" id="IPR007110">
    <property type="entry name" value="Ig-like_dom"/>
</dbReference>
<dbReference type="Pfam" id="PF01607">
    <property type="entry name" value="CBM_14"/>
    <property type="match status" value="1"/>
</dbReference>
<dbReference type="SUPFAM" id="SSF53335">
    <property type="entry name" value="S-adenosyl-L-methionine-dependent methyltransferases"/>
    <property type="match status" value="1"/>
</dbReference>
<dbReference type="InterPro" id="IPR013216">
    <property type="entry name" value="Methyltransf_11"/>
</dbReference>
<dbReference type="PROSITE" id="PS50940">
    <property type="entry name" value="CHIT_BIND_II"/>
    <property type="match status" value="1"/>
</dbReference>
<dbReference type="Pfam" id="PF07679">
    <property type="entry name" value="I-set"/>
    <property type="match status" value="2"/>
</dbReference>
<feature type="compositionally biased region" description="Acidic residues" evidence="11">
    <location>
        <begin position="1893"/>
        <end position="1907"/>
    </location>
</feature>
<feature type="domain" description="Ig-like" evidence="14">
    <location>
        <begin position="314"/>
        <end position="404"/>
    </location>
</feature>
<evidence type="ECO:0000256" key="11">
    <source>
        <dbReference type="SAM" id="MobiDB-lite"/>
    </source>
</evidence>
<dbReference type="SMART" id="SM00219">
    <property type="entry name" value="TyrKc"/>
    <property type="match status" value="1"/>
</dbReference>
<evidence type="ECO:0000256" key="12">
    <source>
        <dbReference type="SAM" id="Phobius"/>
    </source>
</evidence>
<keyword evidence="5 12" id="KW-0472">Membrane</keyword>
<evidence type="ECO:0000256" key="7">
    <source>
        <dbReference type="ARBA" id="ARBA00023170"/>
    </source>
</evidence>
<dbReference type="SUPFAM" id="SSF56112">
    <property type="entry name" value="Protein kinase-like (PK-like)"/>
    <property type="match status" value="1"/>
</dbReference>
<dbReference type="GO" id="GO:0004714">
    <property type="term" value="F:transmembrane receptor protein tyrosine kinase activity"/>
    <property type="evidence" value="ECO:0007669"/>
    <property type="project" value="UniProtKB-EC"/>
</dbReference>
<evidence type="ECO:0000256" key="4">
    <source>
        <dbReference type="ARBA" id="ARBA00022989"/>
    </source>
</evidence>
<dbReference type="GO" id="GO:0043235">
    <property type="term" value="C:receptor complex"/>
    <property type="evidence" value="ECO:0007669"/>
    <property type="project" value="TreeGrafter"/>
</dbReference>
<feature type="domain" description="Ig-like" evidence="14">
    <location>
        <begin position="410"/>
        <end position="496"/>
    </location>
</feature>
<dbReference type="Pfam" id="PF08241">
    <property type="entry name" value="Methyltransf_11"/>
    <property type="match status" value="1"/>
</dbReference>